<evidence type="ECO:0000313" key="2">
    <source>
        <dbReference type="Proteomes" id="UP000053087"/>
    </source>
</evidence>
<dbReference type="EMBL" id="CP032683">
    <property type="protein sequence ID" value="AYK14491.1"/>
    <property type="molecule type" value="Genomic_DNA"/>
</dbReference>
<proteinExistence type="predicted"/>
<organism evidence="1 2">
    <name type="scientific">Methanosarcina flavescens</name>
    <dbReference type="NCBI Taxonomy" id="1715806"/>
    <lineage>
        <taxon>Archaea</taxon>
        <taxon>Methanobacteriati</taxon>
        <taxon>Methanobacteriota</taxon>
        <taxon>Stenosarchaea group</taxon>
        <taxon>Methanomicrobia</taxon>
        <taxon>Methanosarcinales</taxon>
        <taxon>Methanosarcinaceae</taxon>
        <taxon>Methanosarcina</taxon>
    </lineage>
</organism>
<gene>
    <name evidence="1" type="ORF">AOB57_004170</name>
</gene>
<sequence length="328" mass="37363">MPACVSLSSYTLRVKEKSTNKYIILDQLNEEDDTLEIFTSFFDHFLANVAGEDESKKLFRIHRYQPARSIEIESTEYRLISGIVKTGSYGYESDIVNKNGNIITHHRTSEEAELLPFYFLVAIPRNKDEGIVILQSFKQYGIKKIFTENFENYFKSERAEYKIEINDLIPEKLLTELLERGSVTKLRYISFKQPVDLADAVDTEDHEEDPNLKAELILSEKKGIISGVVNSIKGRLPYKKGQNDDPLKKLIEITSFEYDTVKIEVRVNGKYRNIDLCDLGNIRPTMNITGDVVFLNSGHPEFDSINQIAIDLFKELASGLGIESGISA</sequence>
<dbReference type="Proteomes" id="UP000053087">
    <property type="component" value="Chromosome"/>
</dbReference>
<evidence type="ECO:0000313" key="1">
    <source>
        <dbReference type="EMBL" id="AYK14491.1"/>
    </source>
</evidence>
<keyword evidence="2" id="KW-1185">Reference proteome</keyword>
<dbReference type="AlphaFoldDB" id="A0A660HQC3"/>
<dbReference type="KEGG" id="mfz:AOB57_004170"/>
<accession>A0A660HQC3</accession>
<name>A0A660HQC3_9EURY</name>
<protein>
    <submittedName>
        <fullName evidence="1">Uncharacterized protein</fullName>
    </submittedName>
</protein>
<reference evidence="1 2" key="1">
    <citation type="journal article" date="2016" name="Int. J. Syst. Evol. Microbiol.">
        <title>Methanosarcina flavescens sp. nov., a methanogenic archaeon isolated from a full-scale anaerobic digester.</title>
        <authorList>
            <person name="Kern T."/>
            <person name="Fischer M.A."/>
            <person name="Deppenmeier U."/>
            <person name="Schmitz R.A."/>
            <person name="Rother M."/>
        </authorList>
    </citation>
    <scope>NUCLEOTIDE SEQUENCE [LARGE SCALE GENOMIC DNA]</scope>
    <source>
        <strain evidence="1 2">E03.2</strain>
    </source>
</reference>